<accession>A0ABQ0PPB7</accession>
<dbReference type="RefSeq" id="WP_061504703.1">
    <property type="nucleotide sequence ID" value="NZ_BAPF01000007.1"/>
</dbReference>
<gene>
    <name evidence="1" type="ORF">AA14337_0789</name>
</gene>
<name>A0ABQ0PPB7_9PROT</name>
<dbReference type="EMBL" id="BAPF01000007">
    <property type="protein sequence ID" value="GBQ77338.1"/>
    <property type="molecule type" value="Genomic_DNA"/>
</dbReference>
<reference evidence="1" key="1">
    <citation type="submission" date="2013-04" db="EMBL/GenBank/DDBJ databases">
        <title>The genome sequencing project of 58 acetic acid bacteria.</title>
        <authorList>
            <person name="Okamoto-Kainuma A."/>
            <person name="Ishikawa M."/>
            <person name="Umino S."/>
            <person name="Koizumi Y."/>
            <person name="Shiwa Y."/>
            <person name="Yoshikawa H."/>
            <person name="Matsutani M."/>
            <person name="Matsushita K."/>
        </authorList>
    </citation>
    <scope>NUCLEOTIDE SEQUENCE</scope>
    <source>
        <strain evidence="1">DSM 14337</strain>
    </source>
</reference>
<dbReference type="Proteomes" id="UP001065047">
    <property type="component" value="Unassembled WGS sequence"/>
</dbReference>
<keyword evidence="2" id="KW-1185">Reference proteome</keyword>
<evidence type="ECO:0000313" key="1">
    <source>
        <dbReference type="EMBL" id="GBQ77338.1"/>
    </source>
</evidence>
<comment type="caution">
    <text evidence="1">The sequence shown here is derived from an EMBL/GenBank/DDBJ whole genome shotgun (WGS) entry which is preliminary data.</text>
</comment>
<protein>
    <submittedName>
        <fullName evidence="1">Uncharacterized protein</fullName>
    </submittedName>
</protein>
<evidence type="ECO:0000313" key="2">
    <source>
        <dbReference type="Proteomes" id="UP001065047"/>
    </source>
</evidence>
<sequence>MSFLPYLTIPQYTCNAPASSRFSAHTRPRMLLRLSFTALAMTAVILTAQPSISHATDWQHIIDHAKGPSFGDELGAKPGRAATAADAALLTHTDNLKFSNGKFYPGDPKDSPSLDQAPRILDVSFGPSLPHATVLIAHASYYGATDTYIAIVDAQGNLLWDDNAGSIQLLPTEFSGVHDFASSLSYPGSVINRWDPKLHNWKKLTSVGTPF</sequence>
<organism evidence="1 2">
    <name type="scientific">Acetobacter malorum DSM 14337</name>
    <dbReference type="NCBI Taxonomy" id="1307910"/>
    <lineage>
        <taxon>Bacteria</taxon>
        <taxon>Pseudomonadati</taxon>
        <taxon>Pseudomonadota</taxon>
        <taxon>Alphaproteobacteria</taxon>
        <taxon>Acetobacterales</taxon>
        <taxon>Acetobacteraceae</taxon>
        <taxon>Acetobacter</taxon>
    </lineage>
</organism>
<proteinExistence type="predicted"/>
<dbReference type="GeneID" id="29559088"/>